<gene>
    <name evidence="2" type="ORF">MTY_0544</name>
</gene>
<keyword evidence="1" id="KW-0812">Transmembrane</keyword>
<feature type="transmembrane region" description="Helical" evidence="1">
    <location>
        <begin position="6"/>
        <end position="22"/>
    </location>
</feature>
<name>A0A0S6UC64_NEOTH</name>
<keyword evidence="1" id="KW-0472">Membrane</keyword>
<sequence>MLFVWHYFMHLQVVVIFYWLLYHREGAKKIRRILNLAGDGNSQAHNWFGKIYHLSGGEATPGPGRQGDA</sequence>
<dbReference type="AlphaFoldDB" id="A0A0S6UC64"/>
<protein>
    <submittedName>
        <fullName evidence="2">ABC-type proline/glycine betaine transport systems, permease component</fullName>
    </submittedName>
</protein>
<proteinExistence type="predicted"/>
<evidence type="ECO:0000313" key="2">
    <source>
        <dbReference type="EMBL" id="GAF25214.1"/>
    </source>
</evidence>
<organism evidence="2">
    <name type="scientific">Moorella thermoacetica Y72</name>
    <dbReference type="NCBI Taxonomy" id="1325331"/>
    <lineage>
        <taxon>Bacteria</taxon>
        <taxon>Bacillati</taxon>
        <taxon>Bacillota</taxon>
        <taxon>Clostridia</taxon>
        <taxon>Neomoorellales</taxon>
        <taxon>Neomoorellaceae</taxon>
        <taxon>Neomoorella</taxon>
    </lineage>
</organism>
<evidence type="ECO:0000256" key="1">
    <source>
        <dbReference type="SAM" id="Phobius"/>
    </source>
</evidence>
<dbReference type="Proteomes" id="UP000063718">
    <property type="component" value="Unassembled WGS sequence"/>
</dbReference>
<accession>A0A0S6UC64</accession>
<keyword evidence="1" id="KW-1133">Transmembrane helix</keyword>
<reference evidence="2" key="1">
    <citation type="journal article" date="2014" name="Gene">
        <title>Genome-guided analysis of transformation efficiency and carbon dioxide assimilation by Moorella thermoacetica Y72.</title>
        <authorList>
            <person name="Tsukahara K."/>
            <person name="Kita A."/>
            <person name="Nakashimada Y."/>
            <person name="Hoshino T."/>
            <person name="Murakami K."/>
        </authorList>
    </citation>
    <scope>NUCLEOTIDE SEQUENCE [LARGE SCALE GENOMIC DNA]</scope>
    <source>
        <strain evidence="2">Y72</strain>
    </source>
</reference>
<dbReference type="EMBL" id="DF238840">
    <property type="protein sequence ID" value="GAF25214.1"/>
    <property type="molecule type" value="Genomic_DNA"/>
</dbReference>